<comment type="caution">
    <text evidence="1">The sequence shown here is derived from an EMBL/GenBank/DDBJ whole genome shotgun (WGS) entry which is preliminary data.</text>
</comment>
<dbReference type="EMBL" id="LFOD01000012">
    <property type="protein sequence ID" value="KMV17617.1"/>
    <property type="molecule type" value="Genomic_DNA"/>
</dbReference>
<reference evidence="1 2" key="1">
    <citation type="submission" date="2015-06" db="EMBL/GenBank/DDBJ databases">
        <title>Genome sequence of Mycobacterium conceptionense strain MLE.</title>
        <authorList>
            <person name="Greninger A.L."/>
            <person name="Cunningham G."/>
            <person name="Chiu C.Y."/>
            <person name="Miller S."/>
        </authorList>
    </citation>
    <scope>NUCLEOTIDE SEQUENCE [LARGE SCALE GENOMIC DNA]</scope>
    <source>
        <strain evidence="1 2">MLE</strain>
    </source>
</reference>
<name>A0A0J8U9D1_9MYCO</name>
<accession>A0A0J8U9D1</accession>
<dbReference type="PATRIC" id="fig|451644.5.peg.3140"/>
<protein>
    <submittedName>
        <fullName evidence="1">Uncharacterized protein</fullName>
    </submittedName>
</protein>
<evidence type="ECO:0000313" key="1">
    <source>
        <dbReference type="EMBL" id="KMV17617.1"/>
    </source>
</evidence>
<sequence length="173" mass="19305">MNIQRAHAPQHVFARALLRSKNTYARYAVLGDRLLVAWDTRKPVPPPLTIDDVITTNRRNTPASAHGKFRPTRPVPVRALLAESAHVLDTGRRRRDRPMRPEHADLTRRLSAAVEELSAQLAEAKKNWLTADDAYSDLLAEVSDAAGLVDPERDLSANEVVASVRALVERVHE</sequence>
<gene>
    <name evidence="1" type="ORF">ACT17_15150</name>
</gene>
<dbReference type="AlphaFoldDB" id="A0A0J8U9D1"/>
<evidence type="ECO:0000313" key="2">
    <source>
        <dbReference type="Proteomes" id="UP000037594"/>
    </source>
</evidence>
<organism evidence="1 2">
    <name type="scientific">Mycolicibacterium conceptionense</name>
    <dbReference type="NCBI Taxonomy" id="451644"/>
    <lineage>
        <taxon>Bacteria</taxon>
        <taxon>Bacillati</taxon>
        <taxon>Actinomycetota</taxon>
        <taxon>Actinomycetes</taxon>
        <taxon>Mycobacteriales</taxon>
        <taxon>Mycobacteriaceae</taxon>
        <taxon>Mycolicibacterium</taxon>
    </lineage>
</organism>
<dbReference type="RefSeq" id="WP_048895967.1">
    <property type="nucleotide sequence ID" value="NZ_LFOD01000012.1"/>
</dbReference>
<proteinExistence type="predicted"/>
<dbReference type="Proteomes" id="UP000037594">
    <property type="component" value="Unassembled WGS sequence"/>
</dbReference>